<proteinExistence type="predicted"/>
<gene>
    <name evidence="2" type="ORF">JZ786_13770</name>
</gene>
<dbReference type="RefSeq" id="WP_206654993.1">
    <property type="nucleotide sequence ID" value="NZ_CP071182.1"/>
</dbReference>
<dbReference type="PROSITE" id="PS50965">
    <property type="entry name" value="NERD"/>
    <property type="match status" value="1"/>
</dbReference>
<organism evidence="2 3">
    <name type="scientific">Alicyclobacillus mengziensis</name>
    <dbReference type="NCBI Taxonomy" id="2931921"/>
    <lineage>
        <taxon>Bacteria</taxon>
        <taxon>Bacillati</taxon>
        <taxon>Bacillota</taxon>
        <taxon>Bacilli</taxon>
        <taxon>Bacillales</taxon>
        <taxon>Alicyclobacillaceae</taxon>
        <taxon>Alicyclobacillus</taxon>
    </lineage>
</organism>
<dbReference type="Pfam" id="PF08378">
    <property type="entry name" value="NERD"/>
    <property type="match status" value="1"/>
</dbReference>
<name>A0A9X7VUV3_9BACL</name>
<dbReference type="EMBL" id="CP071182">
    <property type="protein sequence ID" value="QSO45624.1"/>
    <property type="molecule type" value="Genomic_DNA"/>
</dbReference>
<keyword evidence="3" id="KW-1185">Reference proteome</keyword>
<dbReference type="KEGG" id="afx:JZ786_13770"/>
<evidence type="ECO:0000313" key="3">
    <source>
        <dbReference type="Proteomes" id="UP000663505"/>
    </source>
</evidence>
<dbReference type="AlphaFoldDB" id="A0A9X7VUV3"/>
<dbReference type="InterPro" id="IPR011528">
    <property type="entry name" value="NERD"/>
</dbReference>
<reference evidence="2 3" key="1">
    <citation type="submission" date="2021-02" db="EMBL/GenBank/DDBJ databases">
        <title>Alicyclobacillus curvatus sp. nov. and Alicyclobacillus mengziensis sp. nov., two acidophilic bacteria isolated from acid mine drainage.</title>
        <authorList>
            <person name="Huang Y."/>
        </authorList>
    </citation>
    <scope>NUCLEOTIDE SEQUENCE [LARGE SCALE GENOMIC DNA]</scope>
    <source>
        <strain evidence="2 3">S30H14</strain>
    </source>
</reference>
<dbReference type="Proteomes" id="UP000663505">
    <property type="component" value="Chromosome"/>
</dbReference>
<feature type="domain" description="NERD" evidence="1">
    <location>
        <begin position="26"/>
        <end position="143"/>
    </location>
</feature>
<accession>A0A9X7VUV3</accession>
<protein>
    <submittedName>
        <fullName evidence="2">NERD domain-containing protein</fullName>
    </submittedName>
</protein>
<sequence length="210" mass="24377">MELIGFVFLVVAAVVLRFITSNPAFIGAAAEKRVQRILSSLPSNEYSVFHDIMIRRPDGNTTQIDHIIISRFGIWVCETKNYHGHIYGKQSEKYWTQRIGRQRHRLYNPIWQNRGHVSALQEFLGYNVPDAIYGVLVFGDRVGLTIQSEEPVIRMRQLKRFITQFRAPKLSLFDMAAVADQIRRNNITDKAERALHVKRVSGKKRARLWQ</sequence>
<evidence type="ECO:0000259" key="1">
    <source>
        <dbReference type="PROSITE" id="PS50965"/>
    </source>
</evidence>
<evidence type="ECO:0000313" key="2">
    <source>
        <dbReference type="EMBL" id="QSO45624.1"/>
    </source>
</evidence>